<dbReference type="EMBL" id="JBBNAE010000006">
    <property type="protein sequence ID" value="KAK9115473.1"/>
    <property type="molecule type" value="Genomic_DNA"/>
</dbReference>
<protein>
    <submittedName>
        <fullName evidence="1">Uncharacterized protein</fullName>
    </submittedName>
</protein>
<organism evidence="1 2">
    <name type="scientific">Stephania japonica</name>
    <dbReference type="NCBI Taxonomy" id="461633"/>
    <lineage>
        <taxon>Eukaryota</taxon>
        <taxon>Viridiplantae</taxon>
        <taxon>Streptophyta</taxon>
        <taxon>Embryophyta</taxon>
        <taxon>Tracheophyta</taxon>
        <taxon>Spermatophyta</taxon>
        <taxon>Magnoliopsida</taxon>
        <taxon>Ranunculales</taxon>
        <taxon>Menispermaceae</taxon>
        <taxon>Menispermoideae</taxon>
        <taxon>Cissampelideae</taxon>
        <taxon>Stephania</taxon>
    </lineage>
</organism>
<evidence type="ECO:0000313" key="1">
    <source>
        <dbReference type="EMBL" id="KAK9115473.1"/>
    </source>
</evidence>
<keyword evidence="2" id="KW-1185">Reference proteome</keyword>
<dbReference type="AlphaFoldDB" id="A0AAP0II73"/>
<dbReference type="Proteomes" id="UP001417504">
    <property type="component" value="Unassembled WGS sequence"/>
</dbReference>
<proteinExistence type="predicted"/>
<comment type="caution">
    <text evidence="1">The sequence shown here is derived from an EMBL/GenBank/DDBJ whole genome shotgun (WGS) entry which is preliminary data.</text>
</comment>
<name>A0AAP0II73_9MAGN</name>
<accession>A0AAP0II73</accession>
<sequence>MSSSPAIPYSNPPCSRLTYWDTAGGVGPSPLLLSGRVSLLAIGFTVGANMLVGGPFEGQRKSFWAGTGGLEMDSPLGLLGGASDWCHNRIYGGQRSMLESVLEEGHGLGGD</sequence>
<evidence type="ECO:0000313" key="2">
    <source>
        <dbReference type="Proteomes" id="UP001417504"/>
    </source>
</evidence>
<reference evidence="1 2" key="1">
    <citation type="submission" date="2024-01" db="EMBL/GenBank/DDBJ databases">
        <title>Genome assemblies of Stephania.</title>
        <authorList>
            <person name="Yang L."/>
        </authorList>
    </citation>
    <scope>NUCLEOTIDE SEQUENCE [LARGE SCALE GENOMIC DNA]</scope>
    <source>
        <strain evidence="1">QJT</strain>
        <tissue evidence="1">Leaf</tissue>
    </source>
</reference>
<gene>
    <name evidence="1" type="ORF">Sjap_014420</name>
</gene>